<evidence type="ECO:0000313" key="3">
    <source>
        <dbReference type="Proteomes" id="UP000607653"/>
    </source>
</evidence>
<keyword evidence="1" id="KW-0732">Signal</keyword>
<evidence type="ECO:0000313" key="2">
    <source>
        <dbReference type="EMBL" id="DAD39288.1"/>
    </source>
</evidence>
<feature type="signal peptide" evidence="1">
    <location>
        <begin position="1"/>
        <end position="24"/>
    </location>
</feature>
<reference evidence="2 3" key="1">
    <citation type="journal article" date="2020" name="Mol. Biol. Evol.">
        <title>Distinct Expression and Methylation Patterns for Genes with Different Fates following a Single Whole-Genome Duplication in Flowering Plants.</title>
        <authorList>
            <person name="Shi T."/>
            <person name="Rahmani R.S."/>
            <person name="Gugger P.F."/>
            <person name="Wang M."/>
            <person name="Li H."/>
            <person name="Zhang Y."/>
            <person name="Li Z."/>
            <person name="Wang Q."/>
            <person name="Van de Peer Y."/>
            <person name="Marchal K."/>
            <person name="Chen J."/>
        </authorList>
    </citation>
    <scope>NUCLEOTIDE SEQUENCE [LARGE SCALE GENOMIC DNA]</scope>
    <source>
        <tissue evidence="2">Leaf</tissue>
    </source>
</reference>
<feature type="chain" id="PRO_5032681566" evidence="1">
    <location>
        <begin position="25"/>
        <end position="81"/>
    </location>
</feature>
<protein>
    <submittedName>
        <fullName evidence="2">Uncharacterized protein</fullName>
    </submittedName>
</protein>
<organism evidence="2 3">
    <name type="scientific">Nelumbo nucifera</name>
    <name type="common">Sacred lotus</name>
    <dbReference type="NCBI Taxonomy" id="4432"/>
    <lineage>
        <taxon>Eukaryota</taxon>
        <taxon>Viridiplantae</taxon>
        <taxon>Streptophyta</taxon>
        <taxon>Embryophyta</taxon>
        <taxon>Tracheophyta</taxon>
        <taxon>Spermatophyta</taxon>
        <taxon>Magnoliopsida</taxon>
        <taxon>Proteales</taxon>
        <taxon>Nelumbonaceae</taxon>
        <taxon>Nelumbo</taxon>
    </lineage>
</organism>
<proteinExistence type="predicted"/>
<name>A0A822ZCM2_NELNU</name>
<keyword evidence="3" id="KW-1185">Reference proteome</keyword>
<accession>A0A822ZCM2</accession>
<dbReference type="AlphaFoldDB" id="A0A822ZCM2"/>
<dbReference type="Proteomes" id="UP000607653">
    <property type="component" value="Unassembled WGS sequence"/>
</dbReference>
<dbReference type="EMBL" id="DUZY01000005">
    <property type="protein sequence ID" value="DAD39288.1"/>
    <property type="molecule type" value="Genomic_DNA"/>
</dbReference>
<comment type="caution">
    <text evidence="2">The sequence shown here is derived from an EMBL/GenBank/DDBJ whole genome shotgun (WGS) entry which is preliminary data.</text>
</comment>
<gene>
    <name evidence="2" type="ORF">HUJ06_013611</name>
</gene>
<evidence type="ECO:0000256" key="1">
    <source>
        <dbReference type="SAM" id="SignalP"/>
    </source>
</evidence>
<sequence>MKVIALICILLVSDFFIPPTEVGARPLVEMSHLEKGGVIGFNPKAPAISCGKNGEPYKTCIPKKPRPCKINNRCSRQPPTP</sequence>